<dbReference type="Proteomes" id="UP000641932">
    <property type="component" value="Unassembled WGS sequence"/>
</dbReference>
<proteinExistence type="predicted"/>
<name>A0A917ZWA1_9ACTN</name>
<dbReference type="EMBL" id="BMMS01000040">
    <property type="protein sequence ID" value="GGO98763.1"/>
    <property type="molecule type" value="Genomic_DNA"/>
</dbReference>
<reference evidence="1" key="2">
    <citation type="submission" date="2020-09" db="EMBL/GenBank/DDBJ databases">
        <authorList>
            <person name="Sun Q."/>
            <person name="Zhou Y."/>
        </authorList>
    </citation>
    <scope>NUCLEOTIDE SEQUENCE</scope>
    <source>
        <strain evidence="1">CGMCC 4.7201</strain>
    </source>
</reference>
<comment type="caution">
    <text evidence="1">The sequence shown here is derived from an EMBL/GenBank/DDBJ whole genome shotgun (WGS) entry which is preliminary data.</text>
</comment>
<sequence length="105" mass="11318">MIAAPARIRCASDAVGCAVRCIVRRGAHRVRTVVGHGAHYTGGGAHWVRTGRCGVRIEGLAYCDGRRLLQDFRDVLVVVGEDLRGQALDKTKRRSTRPPTPATAA</sequence>
<protein>
    <submittedName>
        <fullName evidence="1">Uncharacterized protein</fullName>
    </submittedName>
</protein>
<reference evidence="1" key="1">
    <citation type="journal article" date="2014" name="Int. J. Syst. Evol. Microbiol.">
        <title>Complete genome sequence of Corynebacterium casei LMG S-19264T (=DSM 44701T), isolated from a smear-ripened cheese.</title>
        <authorList>
            <consortium name="US DOE Joint Genome Institute (JGI-PGF)"/>
            <person name="Walter F."/>
            <person name="Albersmeier A."/>
            <person name="Kalinowski J."/>
            <person name="Ruckert C."/>
        </authorList>
    </citation>
    <scope>NUCLEOTIDE SEQUENCE</scope>
    <source>
        <strain evidence="1">CGMCC 4.7201</strain>
    </source>
</reference>
<keyword evidence="2" id="KW-1185">Reference proteome</keyword>
<evidence type="ECO:0000313" key="1">
    <source>
        <dbReference type="EMBL" id="GGO98763.1"/>
    </source>
</evidence>
<gene>
    <name evidence="1" type="ORF">GCM10012280_63660</name>
</gene>
<evidence type="ECO:0000313" key="2">
    <source>
        <dbReference type="Proteomes" id="UP000641932"/>
    </source>
</evidence>
<accession>A0A917ZWA1</accession>
<dbReference type="AlphaFoldDB" id="A0A917ZWA1"/>
<organism evidence="1 2">
    <name type="scientific">Wenjunlia tyrosinilytica</name>
    <dbReference type="NCBI Taxonomy" id="1544741"/>
    <lineage>
        <taxon>Bacteria</taxon>
        <taxon>Bacillati</taxon>
        <taxon>Actinomycetota</taxon>
        <taxon>Actinomycetes</taxon>
        <taxon>Kitasatosporales</taxon>
        <taxon>Streptomycetaceae</taxon>
        <taxon>Wenjunlia</taxon>
    </lineage>
</organism>